<dbReference type="Pfam" id="PF13426">
    <property type="entry name" value="PAS_9"/>
    <property type="match status" value="1"/>
</dbReference>
<dbReference type="InterPro" id="IPR035965">
    <property type="entry name" value="PAS-like_dom_sf"/>
</dbReference>
<keyword evidence="5" id="KW-1185">Reference proteome</keyword>
<dbReference type="PROSITE" id="PS50887">
    <property type="entry name" value="GGDEF"/>
    <property type="match status" value="1"/>
</dbReference>
<dbReference type="InterPro" id="IPR013655">
    <property type="entry name" value="PAS_fold_3"/>
</dbReference>
<dbReference type="Gene3D" id="3.30.450.20">
    <property type="entry name" value="PAS domain"/>
    <property type="match status" value="3"/>
</dbReference>
<evidence type="ECO:0000313" key="4">
    <source>
        <dbReference type="EMBL" id="MDG5755564.1"/>
    </source>
</evidence>
<reference evidence="4 5" key="1">
    <citation type="submission" date="2023-04" db="EMBL/GenBank/DDBJ databases">
        <title>Ectobacillus antri isolated from activated sludge.</title>
        <authorList>
            <person name="Yan P."/>
            <person name="Liu X."/>
        </authorList>
    </citation>
    <scope>NUCLEOTIDE SEQUENCE [LARGE SCALE GENOMIC DNA]</scope>
    <source>
        <strain evidence="4 5">C18H</strain>
    </source>
</reference>
<dbReference type="Pfam" id="PF00990">
    <property type="entry name" value="GGDEF"/>
    <property type="match status" value="1"/>
</dbReference>
<dbReference type="EMBL" id="JARULN010000034">
    <property type="protein sequence ID" value="MDG5755564.1"/>
    <property type="molecule type" value="Genomic_DNA"/>
</dbReference>
<dbReference type="Proteomes" id="UP001218246">
    <property type="component" value="Unassembled WGS sequence"/>
</dbReference>
<dbReference type="SUPFAM" id="SSF55785">
    <property type="entry name" value="PYP-like sensor domain (PAS domain)"/>
    <property type="match status" value="3"/>
</dbReference>
<dbReference type="InterPro" id="IPR001610">
    <property type="entry name" value="PAC"/>
</dbReference>
<dbReference type="SMART" id="SM00086">
    <property type="entry name" value="PAC"/>
    <property type="match status" value="3"/>
</dbReference>
<dbReference type="PANTHER" id="PTHR44757">
    <property type="entry name" value="DIGUANYLATE CYCLASE DGCP"/>
    <property type="match status" value="1"/>
</dbReference>
<dbReference type="InterPro" id="IPR000160">
    <property type="entry name" value="GGDEF_dom"/>
</dbReference>
<dbReference type="NCBIfam" id="TIGR00229">
    <property type="entry name" value="sensory_box"/>
    <property type="match status" value="3"/>
</dbReference>
<gene>
    <name evidence="4" type="ORF">P6P90_16860</name>
</gene>
<dbReference type="PROSITE" id="PS50112">
    <property type="entry name" value="PAS"/>
    <property type="match status" value="2"/>
</dbReference>
<feature type="domain" description="PAS" evidence="1">
    <location>
        <begin position="282"/>
        <end position="352"/>
    </location>
</feature>
<comment type="caution">
    <text evidence="4">The sequence shown here is derived from an EMBL/GenBank/DDBJ whole genome shotgun (WGS) entry which is preliminary data.</text>
</comment>
<dbReference type="Pfam" id="PF00989">
    <property type="entry name" value="PAS"/>
    <property type="match status" value="1"/>
</dbReference>
<dbReference type="RefSeq" id="WP_278018707.1">
    <property type="nucleotide sequence ID" value="NZ_JARRRY010000034.1"/>
</dbReference>
<protein>
    <submittedName>
        <fullName evidence="4">PAS domain S-box protein</fullName>
    </submittedName>
</protein>
<dbReference type="InterPro" id="IPR000014">
    <property type="entry name" value="PAS"/>
</dbReference>
<proteinExistence type="predicted"/>
<organism evidence="4 5">
    <name type="scientific">Ectobacillus antri</name>
    <dbReference type="NCBI Taxonomy" id="2486280"/>
    <lineage>
        <taxon>Bacteria</taxon>
        <taxon>Bacillati</taxon>
        <taxon>Bacillota</taxon>
        <taxon>Bacilli</taxon>
        <taxon>Bacillales</taxon>
        <taxon>Bacillaceae</taxon>
        <taxon>Ectobacillus</taxon>
    </lineage>
</organism>
<dbReference type="Gene3D" id="3.30.70.270">
    <property type="match status" value="1"/>
</dbReference>
<dbReference type="CDD" id="cd01949">
    <property type="entry name" value="GGDEF"/>
    <property type="match status" value="1"/>
</dbReference>
<dbReference type="PANTHER" id="PTHR44757:SF2">
    <property type="entry name" value="BIOFILM ARCHITECTURE MAINTENANCE PROTEIN MBAA"/>
    <property type="match status" value="1"/>
</dbReference>
<dbReference type="SUPFAM" id="SSF55073">
    <property type="entry name" value="Nucleotide cyclase"/>
    <property type="match status" value="1"/>
</dbReference>
<dbReference type="InterPro" id="IPR013767">
    <property type="entry name" value="PAS_fold"/>
</dbReference>
<dbReference type="SMART" id="SM00267">
    <property type="entry name" value="GGDEF"/>
    <property type="match status" value="1"/>
</dbReference>
<evidence type="ECO:0000313" key="5">
    <source>
        <dbReference type="Proteomes" id="UP001218246"/>
    </source>
</evidence>
<evidence type="ECO:0000259" key="1">
    <source>
        <dbReference type="PROSITE" id="PS50112"/>
    </source>
</evidence>
<sequence length="563" mass="65586">MSYLQEILFVLLGIWCVYIWRQRGRKQTQLSRSEQQYYEMMETNADPIAFQVGQTIVYVNEATVQLLGATSKNDLLGKNVFELISPSQWKLAWKHFREQKNRGYVRFFETEMIRLNGERIMTEIVCQEAIYQDMHGMRFIIRDITQKRETERKMLEAKEKLEAFFTNSADPMYIMDLDRKILQVNPAFEALFEMSEKELYGEKFAGKLLLAEEERISYVQRATSGHVVRDVETAVVRKDGTHVPVSLTLSPIRNEAGKVVMLSGVMRDMTVKQQYEQALRESEYRYRIIAEHSNDYILTVSKELVTTYVSPAIRTVLGYAPEEVVHSHFYHGIHQEDLERVQNGIASVLHTHKPTVVEYRVQAKEKEWVWIEARFISIPEFDHIVVSTKDIRERKQYEAQLKELAFFDPLTGMANRRAFEERLHYFLERGQPFALCYLDFDNFKQINDVFSHEGGDTFLIEVGRRLNSVVRTSDLPARLGGDEFVLLIPKITKEGMAAIANRIIEAFQKPFHYKDQHIIATVSMGIALYPCDGTDEGTLMRRADEALYQVKEKGRNDFQFSKI</sequence>
<dbReference type="CDD" id="cd00130">
    <property type="entry name" value="PAS"/>
    <property type="match status" value="3"/>
</dbReference>
<evidence type="ECO:0000259" key="3">
    <source>
        <dbReference type="PROSITE" id="PS50887"/>
    </source>
</evidence>
<dbReference type="Pfam" id="PF08447">
    <property type="entry name" value="PAS_3"/>
    <property type="match status" value="1"/>
</dbReference>
<dbReference type="InterPro" id="IPR029787">
    <property type="entry name" value="Nucleotide_cyclase"/>
</dbReference>
<dbReference type="InterPro" id="IPR052155">
    <property type="entry name" value="Biofilm_reg_signaling"/>
</dbReference>
<dbReference type="NCBIfam" id="TIGR00254">
    <property type="entry name" value="GGDEF"/>
    <property type="match status" value="1"/>
</dbReference>
<dbReference type="InterPro" id="IPR043128">
    <property type="entry name" value="Rev_trsase/Diguanyl_cyclase"/>
</dbReference>
<dbReference type="InterPro" id="IPR000700">
    <property type="entry name" value="PAS-assoc_C"/>
</dbReference>
<dbReference type="PROSITE" id="PS50113">
    <property type="entry name" value="PAC"/>
    <property type="match status" value="1"/>
</dbReference>
<feature type="domain" description="PAC" evidence="2">
    <location>
        <begin position="229"/>
        <end position="281"/>
    </location>
</feature>
<feature type="domain" description="PAS" evidence="1">
    <location>
        <begin position="157"/>
        <end position="213"/>
    </location>
</feature>
<dbReference type="SMART" id="SM00091">
    <property type="entry name" value="PAS"/>
    <property type="match status" value="3"/>
</dbReference>
<name>A0ABT6H8A9_9BACI</name>
<feature type="domain" description="GGDEF" evidence="3">
    <location>
        <begin position="431"/>
        <end position="563"/>
    </location>
</feature>
<evidence type="ECO:0000259" key="2">
    <source>
        <dbReference type="PROSITE" id="PS50113"/>
    </source>
</evidence>
<accession>A0ABT6H8A9</accession>